<dbReference type="SMART" id="SM00855">
    <property type="entry name" value="PGAM"/>
    <property type="match status" value="1"/>
</dbReference>
<feature type="active site" description="Proton donor/acceptor" evidence="1">
    <location>
        <position position="107"/>
    </location>
</feature>
<evidence type="ECO:0000256" key="2">
    <source>
        <dbReference type="PIRSR" id="PIRSR613078-2"/>
    </source>
</evidence>
<dbReference type="Pfam" id="PF00300">
    <property type="entry name" value="His_Phos_1"/>
    <property type="match status" value="1"/>
</dbReference>
<dbReference type="PANTHER" id="PTHR46192">
    <property type="entry name" value="BROAD-RANGE ACID PHOSPHATASE DET1"/>
    <property type="match status" value="1"/>
</dbReference>
<dbReference type="EMBL" id="WWCR01000009">
    <property type="protein sequence ID" value="MYM72713.1"/>
    <property type="molecule type" value="Genomic_DNA"/>
</dbReference>
<dbReference type="AlphaFoldDB" id="A0A7X4KHN1"/>
<feature type="active site" description="Tele-phosphohistidine intermediate" evidence="1">
    <location>
        <position position="14"/>
    </location>
</feature>
<dbReference type="PROSITE" id="PS00175">
    <property type="entry name" value="PG_MUTASE"/>
    <property type="match status" value="1"/>
</dbReference>
<organism evidence="3 4">
    <name type="scientific">Duganella margarita</name>
    <dbReference type="NCBI Taxonomy" id="2692170"/>
    <lineage>
        <taxon>Bacteria</taxon>
        <taxon>Pseudomonadati</taxon>
        <taxon>Pseudomonadota</taxon>
        <taxon>Betaproteobacteria</taxon>
        <taxon>Burkholderiales</taxon>
        <taxon>Oxalobacteraceae</taxon>
        <taxon>Telluria group</taxon>
        <taxon>Duganella</taxon>
    </lineage>
</organism>
<dbReference type="GO" id="GO:0003824">
    <property type="term" value="F:catalytic activity"/>
    <property type="evidence" value="ECO:0007669"/>
    <property type="project" value="InterPro"/>
</dbReference>
<dbReference type="InterPro" id="IPR001345">
    <property type="entry name" value="PG/BPGM_mutase_AS"/>
</dbReference>
<dbReference type="InterPro" id="IPR052765">
    <property type="entry name" value="PGM-Related"/>
</dbReference>
<sequence length="254" mass="28531">MEQKWPQQLWLVRHGQSAGNVARDAAEAEKQFHIDIADRDVDVPLSALGERQAQAMSDWFQALGPEGRPTVVLYSPYVRARATATAVLDRLDRDQLTAVAADERLREKEFGILDRLTPLGIHDKYPELAEQRAHVGKFYFRPPGGESWCDVILRLRSVIDTITREYRGERVLIVGHQVIVNCFRYLLERLDEDGILAIDRAGDVPNCGITEYRFDPHAGKNGKLKLVQANFVAPLEQTGTPVTHEADQPAAPKS</sequence>
<proteinExistence type="predicted"/>
<accession>A0A7X4KHN1</accession>
<dbReference type="CDD" id="cd07067">
    <property type="entry name" value="HP_PGM_like"/>
    <property type="match status" value="1"/>
</dbReference>
<feature type="binding site" evidence="2">
    <location>
        <begin position="13"/>
        <end position="20"/>
    </location>
    <ligand>
        <name>substrate</name>
    </ligand>
</feature>
<dbReference type="SUPFAM" id="SSF53254">
    <property type="entry name" value="Phosphoglycerate mutase-like"/>
    <property type="match status" value="1"/>
</dbReference>
<comment type="caution">
    <text evidence="3">The sequence shown here is derived from an EMBL/GenBank/DDBJ whole genome shotgun (WGS) entry which is preliminary data.</text>
</comment>
<name>A0A7X4KHN1_9BURK</name>
<feature type="binding site" evidence="2">
    <location>
        <position position="79"/>
    </location>
    <ligand>
        <name>substrate</name>
    </ligand>
</feature>
<evidence type="ECO:0000313" key="3">
    <source>
        <dbReference type="EMBL" id="MYM72713.1"/>
    </source>
</evidence>
<protein>
    <submittedName>
        <fullName evidence="3">Histidine phosphatase family protein</fullName>
    </submittedName>
</protein>
<reference evidence="3 4" key="1">
    <citation type="submission" date="2019-12" db="EMBL/GenBank/DDBJ databases">
        <title>Novel species isolated from a subtropical stream in China.</title>
        <authorList>
            <person name="Lu H."/>
        </authorList>
    </citation>
    <scope>NUCLEOTIDE SEQUENCE [LARGE SCALE GENOMIC DNA]</scope>
    <source>
        <strain evidence="3 4">FT134W</strain>
    </source>
</reference>
<dbReference type="InterPro" id="IPR029033">
    <property type="entry name" value="His_PPase_superfam"/>
</dbReference>
<gene>
    <name evidence="3" type="ORF">GTP56_10945</name>
</gene>
<dbReference type="RefSeq" id="WP_161050110.1">
    <property type="nucleotide sequence ID" value="NZ_WWCR01000009.1"/>
</dbReference>
<dbReference type="InterPro" id="IPR013078">
    <property type="entry name" value="His_Pase_superF_clade-1"/>
</dbReference>
<dbReference type="Proteomes" id="UP000469734">
    <property type="component" value="Unassembled WGS sequence"/>
</dbReference>
<evidence type="ECO:0000313" key="4">
    <source>
        <dbReference type="Proteomes" id="UP000469734"/>
    </source>
</evidence>
<evidence type="ECO:0000256" key="1">
    <source>
        <dbReference type="PIRSR" id="PIRSR613078-1"/>
    </source>
</evidence>
<dbReference type="Gene3D" id="3.40.50.1240">
    <property type="entry name" value="Phosphoglycerate mutase-like"/>
    <property type="match status" value="1"/>
</dbReference>